<dbReference type="Proteomes" id="UP000325286">
    <property type="component" value="Chromosome"/>
</dbReference>
<sequence>MTLAINSTSFSCIPMRMFAAEFVCGGGFSRRDLSDVPTPLRREGVAMLRALAEDLSELGEVVVPLDSRIQVKLPRNVIPVPINGSQPLWPQWVAAARDCESAIIVAPEQGGTLAQAVSMLRAGGLEPTMSSGDFLRVASDKWETARTFAVNRVPHPPTYVCSTLGEADRSAATRWVVKPRDGCGTERISVFDCFDKAAAALTEGAILQGWSPGTPVSVGLIVVGGQMTLLPAVAQAIDSDSCSYAGGQGPLSDDLQRRVTSLASCALAAMPPTAKGFVGLDLILADQPSGDCVIEVNPRLTTSYVGLRHMVEGNLAARIIGHGNGPLRCSAEVSSVRWAPDGQVWVNDSLVDE</sequence>
<name>A0A5B9QLY4_9BACT</name>
<dbReference type="Gene3D" id="3.40.50.11770">
    <property type="match status" value="1"/>
</dbReference>
<dbReference type="GO" id="GO:0005524">
    <property type="term" value="F:ATP binding"/>
    <property type="evidence" value="ECO:0007669"/>
    <property type="project" value="UniProtKB-UniRule"/>
</dbReference>
<keyword evidence="1" id="KW-0067">ATP-binding</keyword>
<dbReference type="Pfam" id="PF02655">
    <property type="entry name" value="ATP-grasp_3"/>
    <property type="match status" value="1"/>
</dbReference>
<evidence type="ECO:0000256" key="1">
    <source>
        <dbReference type="PROSITE-ProRule" id="PRU00409"/>
    </source>
</evidence>
<organism evidence="3 4">
    <name type="scientific">Roseimaritima ulvae</name>
    <dbReference type="NCBI Taxonomy" id="980254"/>
    <lineage>
        <taxon>Bacteria</taxon>
        <taxon>Pseudomonadati</taxon>
        <taxon>Planctomycetota</taxon>
        <taxon>Planctomycetia</taxon>
        <taxon>Pirellulales</taxon>
        <taxon>Pirellulaceae</taxon>
        <taxon>Roseimaritima</taxon>
    </lineage>
</organism>
<protein>
    <submittedName>
        <fullName evidence="3">Carbamoyl phosphate synthase-like protein</fullName>
    </submittedName>
</protein>
<dbReference type="InterPro" id="IPR040803">
    <property type="entry name" value="MfnD_preATP-grasp"/>
</dbReference>
<dbReference type="AlphaFoldDB" id="A0A5B9QLY4"/>
<proteinExistence type="predicted"/>
<reference evidence="3 4" key="1">
    <citation type="submission" date="2019-08" db="EMBL/GenBank/DDBJ databases">
        <title>Deep-cultivation of Planctomycetes and their phenomic and genomic characterization uncovers novel biology.</title>
        <authorList>
            <person name="Wiegand S."/>
            <person name="Jogler M."/>
            <person name="Boedeker C."/>
            <person name="Pinto D."/>
            <person name="Vollmers J."/>
            <person name="Rivas-Marin E."/>
            <person name="Kohn T."/>
            <person name="Peeters S.H."/>
            <person name="Heuer A."/>
            <person name="Rast P."/>
            <person name="Oberbeckmann S."/>
            <person name="Bunk B."/>
            <person name="Jeske O."/>
            <person name="Meyerdierks A."/>
            <person name="Storesund J.E."/>
            <person name="Kallscheuer N."/>
            <person name="Luecker S."/>
            <person name="Lage O.M."/>
            <person name="Pohl T."/>
            <person name="Merkel B.J."/>
            <person name="Hornburger P."/>
            <person name="Mueller R.-W."/>
            <person name="Bruemmer F."/>
            <person name="Labrenz M."/>
            <person name="Spormann A.M."/>
            <person name="Op den Camp H."/>
            <person name="Overmann J."/>
            <person name="Amann R."/>
            <person name="Jetten M.S.M."/>
            <person name="Mascher T."/>
            <person name="Medema M.H."/>
            <person name="Devos D.P."/>
            <person name="Kaster A.-K."/>
            <person name="Ovreas L."/>
            <person name="Rohde M."/>
            <person name="Galperin M.Y."/>
            <person name="Jogler C."/>
        </authorList>
    </citation>
    <scope>NUCLEOTIDE SEQUENCE [LARGE SCALE GENOMIC DNA]</scope>
    <source>
        <strain evidence="3 4">UC8</strain>
    </source>
</reference>
<feature type="domain" description="ATP-grasp" evidence="2">
    <location>
        <begin position="145"/>
        <end position="324"/>
    </location>
</feature>
<dbReference type="PIRSF" id="PIRSF016766">
    <property type="entry name" value="UCP016766_ATPgrasp"/>
    <property type="match status" value="1"/>
</dbReference>
<dbReference type="InterPro" id="IPR011761">
    <property type="entry name" value="ATP-grasp"/>
</dbReference>
<keyword evidence="4" id="KW-1185">Reference proteome</keyword>
<accession>A0A5B9QLY4</accession>
<dbReference type="PROSITE" id="PS50975">
    <property type="entry name" value="ATP_GRASP"/>
    <property type="match status" value="1"/>
</dbReference>
<evidence type="ECO:0000259" key="2">
    <source>
        <dbReference type="PROSITE" id="PS50975"/>
    </source>
</evidence>
<dbReference type="InterPro" id="IPR024710">
    <property type="entry name" value="MfnD"/>
</dbReference>
<dbReference type="GO" id="GO:0046872">
    <property type="term" value="F:metal ion binding"/>
    <property type="evidence" value="ECO:0007669"/>
    <property type="project" value="InterPro"/>
</dbReference>
<evidence type="ECO:0000313" key="3">
    <source>
        <dbReference type="EMBL" id="QEG40097.1"/>
    </source>
</evidence>
<dbReference type="Gene3D" id="3.30.470.20">
    <property type="entry name" value="ATP-grasp fold, B domain"/>
    <property type="match status" value="1"/>
</dbReference>
<dbReference type="InterPro" id="IPR003806">
    <property type="entry name" value="ATP-grasp_PylC-type"/>
</dbReference>
<dbReference type="Gene3D" id="2.30.36.100">
    <property type="match status" value="1"/>
</dbReference>
<dbReference type="EMBL" id="CP042914">
    <property type="protein sequence ID" value="QEG40097.1"/>
    <property type="molecule type" value="Genomic_DNA"/>
</dbReference>
<gene>
    <name evidence="3" type="ORF">UC8_21010</name>
</gene>
<evidence type="ECO:0000313" key="4">
    <source>
        <dbReference type="Proteomes" id="UP000325286"/>
    </source>
</evidence>
<dbReference type="KEGG" id="rul:UC8_21010"/>
<dbReference type="OrthoDB" id="271331at2"/>
<dbReference type="SUPFAM" id="SSF56059">
    <property type="entry name" value="Glutathione synthetase ATP-binding domain-like"/>
    <property type="match status" value="1"/>
</dbReference>
<keyword evidence="1" id="KW-0547">Nucleotide-binding</keyword>
<dbReference type="Pfam" id="PF18301">
    <property type="entry name" value="preATP-grasp_3"/>
    <property type="match status" value="1"/>
</dbReference>